<sequence>MKRLVLVIFNLWLLVVVTADKVSSCFECDDCNEVPGNPDNCAKIDKCFIRLHEGKVYRGCTNNATDCKINEICETCKSNLCNGGELTFPKCIADDNTEQECKGPCYYYQKGTENKKGCLANLTQEDPIAIECQQPNSLYCKTCTTNSCNSQKPLQCVQCESNDDKCTTSNQNELAAMVAMCNFGKDRCFVSQIDGNKNRRGCTNKALCDEAQREQSCCEGNGCNTGKQPLNRNECFKDKNKTETKVCLQIRDDCYSNFEEGKHSRGCVSDEGNTCTANTDTCIVCHGNKCNKHITCKTCNEVLATNCSSEKCESGACISHIKDGKMDHRCALKDEKCGQEEDCEICKTSDCNAKFVPKTWLQCHQCEGKDCEKQRIPSQATYCSKYVKDDACYTQVNGQTVSRGCVSDLENHNCQENVTLDILRDAENRSVCVQCKDSACNSKALKPQPLLCYQCDDKVVGCGPNLNKTLIQATKCGKSMPDGSMERCFSYKHEIKRGCLADLSDDIKCTKEDSCHICEVDGCNDQPGGQGINKPLSILYTISILITIFKFY</sequence>
<feature type="domain" description="DUF753" evidence="2">
    <location>
        <begin position="361"/>
        <end position="441"/>
    </location>
</feature>
<evidence type="ECO:0000256" key="1">
    <source>
        <dbReference type="SAM" id="SignalP"/>
    </source>
</evidence>
<dbReference type="Pfam" id="PF05444">
    <property type="entry name" value="DUF753"/>
    <property type="match status" value="1"/>
</dbReference>
<dbReference type="EMBL" id="GIIL01008048">
    <property type="protein sequence ID" value="NOV51774.1"/>
    <property type="molecule type" value="Transcribed_RNA"/>
</dbReference>
<keyword evidence="1" id="KW-0732">Signal</keyword>
<name>A0A6M2E0A7_XENCH</name>
<feature type="signal peptide" evidence="1">
    <location>
        <begin position="1"/>
        <end position="19"/>
    </location>
</feature>
<evidence type="ECO:0000259" key="2">
    <source>
        <dbReference type="Pfam" id="PF05444"/>
    </source>
</evidence>
<organism evidence="3">
    <name type="scientific">Xenopsylla cheopis</name>
    <name type="common">Oriental rat flea</name>
    <name type="synonym">Pulex cheopis</name>
    <dbReference type="NCBI Taxonomy" id="163159"/>
    <lineage>
        <taxon>Eukaryota</taxon>
        <taxon>Metazoa</taxon>
        <taxon>Ecdysozoa</taxon>
        <taxon>Arthropoda</taxon>
        <taxon>Hexapoda</taxon>
        <taxon>Insecta</taxon>
        <taxon>Pterygota</taxon>
        <taxon>Neoptera</taxon>
        <taxon>Endopterygota</taxon>
        <taxon>Siphonaptera</taxon>
        <taxon>Pulicidae</taxon>
        <taxon>Xenopsyllinae</taxon>
        <taxon>Xenopsylla</taxon>
    </lineage>
</organism>
<protein>
    <submittedName>
        <fullName evidence="3">Putative secreted protein</fullName>
    </submittedName>
</protein>
<proteinExistence type="predicted"/>
<dbReference type="AlphaFoldDB" id="A0A6M2E0A7"/>
<feature type="chain" id="PRO_5027111612" evidence="1">
    <location>
        <begin position="20"/>
        <end position="552"/>
    </location>
</feature>
<evidence type="ECO:0000313" key="3">
    <source>
        <dbReference type="EMBL" id="NOV51774.1"/>
    </source>
</evidence>
<reference evidence="3" key="1">
    <citation type="submission" date="2020-03" db="EMBL/GenBank/DDBJ databases">
        <title>Transcriptomic Profiling of the Digestive Tract of the Rat Flea, Xenopsylla cheopis, Following Blood Feeding and Infection with Yersinia pestis.</title>
        <authorList>
            <person name="Bland D.M."/>
            <person name="Martens C.A."/>
            <person name="Virtaneva K."/>
            <person name="Kanakabandi K."/>
            <person name="Long D."/>
            <person name="Rosenke R."/>
            <person name="Saturday G.A."/>
            <person name="Hoyt F.H."/>
            <person name="Bruno D.P."/>
            <person name="Ribeiro J.M.C."/>
            <person name="Hinnebusch J."/>
        </authorList>
    </citation>
    <scope>NUCLEOTIDE SEQUENCE</scope>
</reference>
<accession>A0A6M2E0A7</accession>
<dbReference type="InterPro" id="IPR008472">
    <property type="entry name" value="DUF753"/>
</dbReference>
<dbReference type="PANTHER" id="PTHR21721">
    <property type="entry name" value="GH09876P-RELATED"/>
    <property type="match status" value="1"/>
</dbReference>